<dbReference type="Proteomes" id="UP000826300">
    <property type="component" value="Chromosome"/>
</dbReference>
<reference evidence="2" key="1">
    <citation type="submission" date="2021-02" db="EMBL/GenBank/DDBJ databases">
        <title>Rhodobacter shimadae sp. nov., an aerobic anoxygenic phototrophic bacterium isolated from a hot spring.</title>
        <authorList>
            <person name="Muramatsu S."/>
            <person name="Haruta S."/>
            <person name="Hirose S."/>
            <person name="Hanada S."/>
        </authorList>
    </citation>
    <scope>NUCLEOTIDE SEQUENCE</scope>
    <source>
        <strain evidence="2">N10</strain>
    </source>
</reference>
<evidence type="ECO:0000313" key="2">
    <source>
        <dbReference type="EMBL" id="QYZ70387.1"/>
    </source>
</evidence>
<accession>A0A8G0ZWU2</accession>
<dbReference type="InterPro" id="IPR009506">
    <property type="entry name" value="YjiS-like"/>
</dbReference>
<name>A0A8G0ZWU2_9RHOB</name>
<feature type="domain" description="YjiS-like" evidence="1">
    <location>
        <begin position="28"/>
        <end position="57"/>
    </location>
</feature>
<dbReference type="RefSeq" id="WP_220662603.1">
    <property type="nucleotide sequence ID" value="NZ_CP069370.1"/>
</dbReference>
<organism evidence="2 3">
    <name type="scientific">Neotabrizicola shimadae</name>
    <dbReference type="NCBI Taxonomy" id="2807096"/>
    <lineage>
        <taxon>Bacteria</taxon>
        <taxon>Pseudomonadati</taxon>
        <taxon>Pseudomonadota</taxon>
        <taxon>Alphaproteobacteria</taxon>
        <taxon>Rhodobacterales</taxon>
        <taxon>Paracoccaceae</taxon>
        <taxon>Neotabrizicola</taxon>
    </lineage>
</organism>
<evidence type="ECO:0000313" key="3">
    <source>
        <dbReference type="Proteomes" id="UP000826300"/>
    </source>
</evidence>
<dbReference type="KEGG" id="nsm:JO391_02330"/>
<dbReference type="AlphaFoldDB" id="A0A8G0ZWU2"/>
<dbReference type="EMBL" id="CP069370">
    <property type="protein sequence ID" value="QYZ70387.1"/>
    <property type="molecule type" value="Genomic_DNA"/>
</dbReference>
<protein>
    <submittedName>
        <fullName evidence="2">DUF1127 domain-containing protein</fullName>
    </submittedName>
</protein>
<keyword evidence="3" id="KW-1185">Reference proteome</keyword>
<gene>
    <name evidence="2" type="ORF">JO391_02330</name>
</gene>
<proteinExistence type="predicted"/>
<evidence type="ECO:0000259" key="1">
    <source>
        <dbReference type="Pfam" id="PF06568"/>
    </source>
</evidence>
<dbReference type="Pfam" id="PF06568">
    <property type="entry name" value="YjiS-like"/>
    <property type="match status" value="1"/>
</dbReference>
<sequence>MAYVNNTRTASPALSSEVGGIFKSIKVALERRAVFSRTVRELNGLTDRELADLGISRVSIRDVAAQAAYGY</sequence>